<protein>
    <submittedName>
        <fullName evidence="2">Uncharacterized protein</fullName>
    </submittedName>
</protein>
<gene>
    <name evidence="2" type="ORF">HXM71_05930</name>
</gene>
<dbReference type="EMBL" id="JABZQH010000221">
    <property type="protein sequence ID" value="MBF1352638.1"/>
    <property type="molecule type" value="Genomic_DNA"/>
</dbReference>
<name>A0A930EES8_9FIRM</name>
<evidence type="ECO:0000313" key="2">
    <source>
        <dbReference type="EMBL" id="MBF1352638.1"/>
    </source>
</evidence>
<comment type="caution">
    <text evidence="2">The sequence shown here is derived from an EMBL/GenBank/DDBJ whole genome shotgun (WGS) entry which is preliminary data.</text>
</comment>
<organism evidence="2 3">
    <name type="scientific">Mogibacterium diversum</name>
    <dbReference type="NCBI Taxonomy" id="114527"/>
    <lineage>
        <taxon>Bacteria</taxon>
        <taxon>Bacillati</taxon>
        <taxon>Bacillota</taxon>
        <taxon>Clostridia</taxon>
        <taxon>Peptostreptococcales</taxon>
        <taxon>Anaerovoracaceae</taxon>
        <taxon>Mogibacterium</taxon>
    </lineage>
</organism>
<dbReference type="AlphaFoldDB" id="A0A930EES8"/>
<proteinExistence type="predicted"/>
<dbReference type="Proteomes" id="UP000722050">
    <property type="component" value="Unassembled WGS sequence"/>
</dbReference>
<accession>A0A930EES8</accession>
<feature type="region of interest" description="Disordered" evidence="1">
    <location>
        <begin position="22"/>
        <end position="41"/>
    </location>
</feature>
<sequence length="58" mass="6731">NIKKHYPKVELNEESRNLVTLFSDDVPDKEEPKKGDSDDYKVTDDDLFGNFDESDIII</sequence>
<evidence type="ECO:0000256" key="1">
    <source>
        <dbReference type="SAM" id="MobiDB-lite"/>
    </source>
</evidence>
<evidence type="ECO:0000313" key="3">
    <source>
        <dbReference type="Proteomes" id="UP000722050"/>
    </source>
</evidence>
<feature type="compositionally biased region" description="Basic and acidic residues" evidence="1">
    <location>
        <begin position="29"/>
        <end position="41"/>
    </location>
</feature>
<reference evidence="2" key="1">
    <citation type="submission" date="2020-04" db="EMBL/GenBank/DDBJ databases">
        <title>Deep metagenomics examines the oral microbiome during advanced dental caries in children, revealing novel taxa and co-occurrences with host molecules.</title>
        <authorList>
            <person name="Baker J.L."/>
            <person name="Morton J.T."/>
            <person name="Dinis M."/>
            <person name="Alvarez R."/>
            <person name="Tran N.C."/>
            <person name="Knight R."/>
            <person name="Edlund A."/>
        </authorList>
    </citation>
    <scope>NUCLEOTIDE SEQUENCE</scope>
    <source>
        <strain evidence="2">JCVI_24_bin.8</strain>
    </source>
</reference>
<feature type="non-terminal residue" evidence="2">
    <location>
        <position position="1"/>
    </location>
</feature>